<feature type="domain" description="Glutathionylspermidine synthase pre-ATP-grasp-like" evidence="6">
    <location>
        <begin position="12"/>
        <end position="391"/>
    </location>
</feature>
<evidence type="ECO:0000313" key="7">
    <source>
        <dbReference type="EMBL" id="RXJ64419.1"/>
    </source>
</evidence>
<accession>A0A4Q0Y6E2</accession>
<dbReference type="EMBL" id="PDKO01000001">
    <property type="protein sequence ID" value="RXJ64419.1"/>
    <property type="molecule type" value="Genomic_DNA"/>
</dbReference>
<dbReference type="Pfam" id="PF03738">
    <property type="entry name" value="GSP_synth"/>
    <property type="match status" value="1"/>
</dbReference>
<dbReference type="SUPFAM" id="SSF52440">
    <property type="entry name" value="PreATP-grasp domain"/>
    <property type="match status" value="1"/>
</dbReference>
<evidence type="ECO:0000256" key="5">
    <source>
        <dbReference type="ARBA" id="ARBA00022842"/>
    </source>
</evidence>
<dbReference type="GO" id="GO:0016874">
    <property type="term" value="F:ligase activity"/>
    <property type="evidence" value="ECO:0007669"/>
    <property type="project" value="UniProtKB-KW"/>
</dbReference>
<keyword evidence="8" id="KW-1185">Reference proteome</keyword>
<proteinExistence type="predicted"/>
<keyword evidence="4" id="KW-0067">ATP-binding</keyword>
<dbReference type="InterPro" id="IPR016185">
    <property type="entry name" value="PreATP-grasp_dom_sf"/>
</dbReference>
<evidence type="ECO:0000256" key="1">
    <source>
        <dbReference type="ARBA" id="ARBA00022598"/>
    </source>
</evidence>
<keyword evidence="3" id="KW-0547">Nucleotide-binding</keyword>
<keyword evidence="2" id="KW-0479">Metal-binding</keyword>
<gene>
    <name evidence="7" type="ORF">CRV06_00225</name>
</gene>
<evidence type="ECO:0000256" key="4">
    <source>
        <dbReference type="ARBA" id="ARBA00022840"/>
    </source>
</evidence>
<dbReference type="Gene3D" id="3.30.1490.330">
    <property type="match status" value="1"/>
</dbReference>
<dbReference type="STRING" id="877500.GCA_000935065_02707"/>
<comment type="caution">
    <text evidence="7">The sequence shown here is derived from an EMBL/GenBank/DDBJ whole genome shotgun (WGS) entry which is preliminary data.</text>
</comment>
<evidence type="ECO:0000256" key="3">
    <source>
        <dbReference type="ARBA" id="ARBA00022741"/>
    </source>
</evidence>
<reference evidence="7 8" key="1">
    <citation type="submission" date="2017-10" db="EMBL/GenBank/DDBJ databases">
        <title>Genomics of the genus Arcobacter.</title>
        <authorList>
            <person name="Perez-Cataluna A."/>
            <person name="Figueras M.J."/>
        </authorList>
    </citation>
    <scope>NUCLEOTIDE SEQUENCE [LARGE SCALE GENOMIC DNA]</scope>
    <source>
        <strain evidence="7 8">DSM 24636</strain>
    </source>
</reference>
<dbReference type="Proteomes" id="UP000290191">
    <property type="component" value="Unassembled WGS sequence"/>
</dbReference>
<dbReference type="SUPFAM" id="SSF56059">
    <property type="entry name" value="Glutathione synthetase ATP-binding domain-like"/>
    <property type="match status" value="1"/>
</dbReference>
<sequence>MKLQKIKALTNEYLESIGFVWHTDEDNSSYVANEIIQISEDEANAYYEAANELYDMFCEAGDYVIENDLFHEINIPFNLVEVIKESWENDVHWHLYSRFDLAGGIDGKPIKLIEFNADTPTSLFETGIIQWAMLKANNMEDASQFNNLYEALKDNFKRIITLDTEVDKFEEYYSKLNWKILFSSISSSSEDINTTKLLQHIATEAGFNTDFEYIENVQFSDEGIFKGDENFEFWFKLIPWEDIAIDESELALLLTEIVKNKKAIIFNPAYTLMFQSKGFMKILWDLYPNHPLLLETSFSPLEGKKQVEKRCFGREGANTKIINPDGSIDVETKGEYEGHKAVYQEYVELPKDEKGNSYQAGVFYAYEGCGLGFRRGGKILNNMSKFVGHIIK</sequence>
<dbReference type="AlphaFoldDB" id="A0A4Q0Y6E2"/>
<evidence type="ECO:0000313" key="8">
    <source>
        <dbReference type="Proteomes" id="UP000290191"/>
    </source>
</evidence>
<name>A0A4Q0Y6E2_9BACT</name>
<dbReference type="GO" id="GO:0046872">
    <property type="term" value="F:metal ion binding"/>
    <property type="evidence" value="ECO:0007669"/>
    <property type="project" value="UniProtKB-KW"/>
</dbReference>
<evidence type="ECO:0000259" key="6">
    <source>
        <dbReference type="Pfam" id="PF03738"/>
    </source>
</evidence>
<evidence type="ECO:0000256" key="2">
    <source>
        <dbReference type="ARBA" id="ARBA00022723"/>
    </source>
</evidence>
<dbReference type="GO" id="GO:0005524">
    <property type="term" value="F:ATP binding"/>
    <property type="evidence" value="ECO:0007669"/>
    <property type="project" value="UniProtKB-KW"/>
</dbReference>
<protein>
    <submittedName>
        <fullName evidence="7">Glutathionylspermidine synthase</fullName>
    </submittedName>
</protein>
<keyword evidence="5" id="KW-0460">Magnesium</keyword>
<organism evidence="7 8">
    <name type="scientific">Halarcobacter anaerophilus</name>
    <dbReference type="NCBI Taxonomy" id="877500"/>
    <lineage>
        <taxon>Bacteria</taxon>
        <taxon>Pseudomonadati</taxon>
        <taxon>Campylobacterota</taxon>
        <taxon>Epsilonproteobacteria</taxon>
        <taxon>Campylobacterales</taxon>
        <taxon>Arcobacteraceae</taxon>
        <taxon>Halarcobacter</taxon>
    </lineage>
</organism>
<dbReference type="RefSeq" id="WP_129080860.1">
    <property type="nucleotide sequence ID" value="NZ_CP041070.1"/>
</dbReference>
<dbReference type="OrthoDB" id="9765517at2"/>
<dbReference type="InterPro" id="IPR005494">
    <property type="entry name" value="GSPS_pre-ATP-grasp-like_dom"/>
</dbReference>
<keyword evidence="1" id="KW-0436">Ligase</keyword>